<feature type="compositionally biased region" description="Basic and acidic residues" evidence="1">
    <location>
        <begin position="96"/>
        <end position="105"/>
    </location>
</feature>
<evidence type="ECO:0000313" key="3">
    <source>
        <dbReference type="Proteomes" id="UP000603708"/>
    </source>
</evidence>
<reference evidence="2" key="2">
    <citation type="submission" date="2020-09" db="EMBL/GenBank/DDBJ databases">
        <authorList>
            <person name="Sun Q."/>
            <person name="Ohkuma M."/>
        </authorList>
    </citation>
    <scope>NUCLEOTIDE SEQUENCE</scope>
    <source>
        <strain evidence="2">JCM 5069</strain>
    </source>
</reference>
<evidence type="ECO:0000256" key="1">
    <source>
        <dbReference type="SAM" id="MobiDB-lite"/>
    </source>
</evidence>
<accession>A0A919GPB7</accession>
<evidence type="ECO:0000313" key="2">
    <source>
        <dbReference type="EMBL" id="GHH88161.1"/>
    </source>
</evidence>
<keyword evidence="3" id="KW-1185">Reference proteome</keyword>
<comment type="caution">
    <text evidence="2">The sequence shown here is derived from an EMBL/GenBank/DDBJ whole genome shotgun (WGS) entry which is preliminary data.</text>
</comment>
<feature type="region of interest" description="Disordered" evidence="1">
    <location>
        <begin position="64"/>
        <end position="105"/>
    </location>
</feature>
<proteinExistence type="predicted"/>
<dbReference type="AlphaFoldDB" id="A0A919GPB7"/>
<dbReference type="EMBL" id="BNCD01000033">
    <property type="protein sequence ID" value="GHH88161.1"/>
    <property type="molecule type" value="Genomic_DNA"/>
</dbReference>
<organism evidence="2 3">
    <name type="scientific">Streptomyces sulfonofaciens</name>
    <dbReference type="NCBI Taxonomy" id="68272"/>
    <lineage>
        <taxon>Bacteria</taxon>
        <taxon>Bacillati</taxon>
        <taxon>Actinomycetota</taxon>
        <taxon>Actinomycetes</taxon>
        <taxon>Kitasatosporales</taxon>
        <taxon>Streptomycetaceae</taxon>
        <taxon>Streptomyces</taxon>
    </lineage>
</organism>
<reference evidence="2" key="1">
    <citation type="journal article" date="2014" name="Int. J. Syst. Evol. Microbiol.">
        <title>Complete genome sequence of Corynebacterium casei LMG S-19264T (=DSM 44701T), isolated from a smear-ripened cheese.</title>
        <authorList>
            <consortium name="US DOE Joint Genome Institute (JGI-PGF)"/>
            <person name="Walter F."/>
            <person name="Albersmeier A."/>
            <person name="Kalinowski J."/>
            <person name="Ruckert C."/>
        </authorList>
    </citation>
    <scope>NUCLEOTIDE SEQUENCE</scope>
    <source>
        <strain evidence="2">JCM 5069</strain>
    </source>
</reference>
<dbReference type="Proteomes" id="UP000603708">
    <property type="component" value="Unassembled WGS sequence"/>
</dbReference>
<gene>
    <name evidence="2" type="ORF">GCM10018793_66700</name>
</gene>
<feature type="compositionally biased region" description="Polar residues" evidence="1">
    <location>
        <begin position="67"/>
        <end position="77"/>
    </location>
</feature>
<name>A0A919GPB7_9ACTN</name>
<sequence>MVPGTDRTGSGRWRAAAMCWGNARTAGESHAMTHRAARGRAWRCPHERGFAEYIAAEYTMQPMRPHSSISQPDSTADNHCGSEFGTAQPVGASHRAAHEKCAVDE</sequence>
<protein>
    <submittedName>
        <fullName evidence="2">Uncharacterized protein</fullName>
    </submittedName>
</protein>